<proteinExistence type="predicted"/>
<organism evidence="1 2">
    <name type="scientific">Zymoseptoria tritici (strain CBS 115943 / IPO323)</name>
    <name type="common">Speckled leaf blotch fungus</name>
    <name type="synonym">Septoria tritici</name>
    <dbReference type="NCBI Taxonomy" id="336722"/>
    <lineage>
        <taxon>Eukaryota</taxon>
        <taxon>Fungi</taxon>
        <taxon>Dikarya</taxon>
        <taxon>Ascomycota</taxon>
        <taxon>Pezizomycotina</taxon>
        <taxon>Dothideomycetes</taxon>
        <taxon>Dothideomycetidae</taxon>
        <taxon>Mycosphaerellales</taxon>
        <taxon>Mycosphaerellaceae</taxon>
        <taxon>Zymoseptoria</taxon>
    </lineage>
</organism>
<dbReference type="EMBL" id="CM001203">
    <property type="protein sequence ID" value="EGP85284.1"/>
    <property type="molecule type" value="Genomic_DNA"/>
</dbReference>
<keyword evidence="2" id="KW-1185">Reference proteome</keyword>
<dbReference type="KEGG" id="ztr:MYCGRDRAFT_95290"/>
<dbReference type="OrthoDB" id="10370419at2759"/>
<gene>
    <name evidence="1" type="ORF">MYCGRDRAFT_95290</name>
</gene>
<protein>
    <submittedName>
        <fullName evidence="1">Uncharacterized protein</fullName>
    </submittedName>
</protein>
<dbReference type="HOGENOM" id="CLU_1983335_0_0_1"/>
<dbReference type="InParanoid" id="F9XII4"/>
<dbReference type="InterPro" id="IPR035940">
    <property type="entry name" value="CAP_sf"/>
</dbReference>
<dbReference type="RefSeq" id="XP_003850308.1">
    <property type="nucleotide sequence ID" value="XM_003850260.1"/>
</dbReference>
<accession>F9XII4</accession>
<sequence length="126" mass="14400">MNSDQHNAFLVQNGARSKLDLPALIWSWPLVHSAQIQADNFFDRRRFTFEDPVECIASYTGVRLRQPLTETSRLWTEGHLDVRDERGGSHCDEPSGRVRMLCPTISRVGLASTRQGDRTYVVAHYL</sequence>
<dbReference type="AlphaFoldDB" id="F9XII4"/>
<dbReference type="GeneID" id="13394377"/>
<evidence type="ECO:0000313" key="1">
    <source>
        <dbReference type="EMBL" id="EGP85284.1"/>
    </source>
</evidence>
<dbReference type="VEuPathDB" id="FungiDB:ZTRI_8.518"/>
<name>F9XII4_ZYMTI</name>
<reference evidence="1 2" key="1">
    <citation type="journal article" date="2011" name="PLoS Genet.">
        <title>Finished genome of the fungal wheat pathogen Mycosphaerella graminicola reveals dispensome structure, chromosome plasticity, and stealth pathogenesis.</title>
        <authorList>
            <person name="Goodwin S.B."/>
            <person name="Ben M'barek S."/>
            <person name="Dhillon B."/>
            <person name="Wittenberg A.H.J."/>
            <person name="Crane C.F."/>
            <person name="Hane J.K."/>
            <person name="Foster A.J."/>
            <person name="Van der Lee T.A.J."/>
            <person name="Grimwood J."/>
            <person name="Aerts A."/>
            <person name="Antoniw J."/>
            <person name="Bailey A."/>
            <person name="Bluhm B."/>
            <person name="Bowler J."/>
            <person name="Bristow J."/>
            <person name="van der Burgt A."/>
            <person name="Canto-Canche B."/>
            <person name="Churchill A.C.L."/>
            <person name="Conde-Ferraez L."/>
            <person name="Cools H.J."/>
            <person name="Coutinho P.M."/>
            <person name="Csukai M."/>
            <person name="Dehal P."/>
            <person name="De Wit P."/>
            <person name="Donzelli B."/>
            <person name="van de Geest H.C."/>
            <person name="van Ham R.C.H.J."/>
            <person name="Hammond-Kosack K.E."/>
            <person name="Henrissat B."/>
            <person name="Kilian A."/>
            <person name="Kobayashi A.K."/>
            <person name="Koopmann E."/>
            <person name="Kourmpetis Y."/>
            <person name="Kuzniar A."/>
            <person name="Lindquist E."/>
            <person name="Lombard V."/>
            <person name="Maliepaard C."/>
            <person name="Martins N."/>
            <person name="Mehrabi R."/>
            <person name="Nap J.P.H."/>
            <person name="Ponomarenko A."/>
            <person name="Rudd J.J."/>
            <person name="Salamov A."/>
            <person name="Schmutz J."/>
            <person name="Schouten H.J."/>
            <person name="Shapiro H."/>
            <person name="Stergiopoulos I."/>
            <person name="Torriani S.F.F."/>
            <person name="Tu H."/>
            <person name="de Vries R.P."/>
            <person name="Waalwijk C."/>
            <person name="Ware S.B."/>
            <person name="Wiebenga A."/>
            <person name="Zwiers L.-H."/>
            <person name="Oliver R.P."/>
            <person name="Grigoriev I.V."/>
            <person name="Kema G.H.J."/>
        </authorList>
    </citation>
    <scope>NUCLEOTIDE SEQUENCE [LARGE SCALE GENOMIC DNA]</scope>
    <source>
        <strain evidence="2">CBS 115943 / IPO323</strain>
    </source>
</reference>
<evidence type="ECO:0000313" key="2">
    <source>
        <dbReference type="Proteomes" id="UP000008062"/>
    </source>
</evidence>
<dbReference type="Proteomes" id="UP000008062">
    <property type="component" value="Chromosome 8"/>
</dbReference>
<dbReference type="SUPFAM" id="SSF55797">
    <property type="entry name" value="PR-1-like"/>
    <property type="match status" value="1"/>
</dbReference>